<dbReference type="Gene3D" id="3.30.450.20">
    <property type="entry name" value="PAS domain"/>
    <property type="match status" value="1"/>
</dbReference>
<feature type="domain" description="PAS" evidence="12">
    <location>
        <begin position="16"/>
        <end position="68"/>
    </location>
</feature>
<keyword evidence="15" id="KW-1185">Reference proteome</keyword>
<evidence type="ECO:0000256" key="1">
    <source>
        <dbReference type="ARBA" id="ARBA00000085"/>
    </source>
</evidence>
<evidence type="ECO:0000256" key="4">
    <source>
        <dbReference type="ARBA" id="ARBA00022679"/>
    </source>
</evidence>
<evidence type="ECO:0000256" key="5">
    <source>
        <dbReference type="ARBA" id="ARBA00022741"/>
    </source>
</evidence>
<feature type="domain" description="Histidine kinase" evidence="10">
    <location>
        <begin position="318"/>
        <end position="542"/>
    </location>
</feature>
<dbReference type="GO" id="GO:0000155">
    <property type="term" value="F:phosphorelay sensor kinase activity"/>
    <property type="evidence" value="ECO:0007669"/>
    <property type="project" value="InterPro"/>
</dbReference>
<dbReference type="Pfam" id="PF01590">
    <property type="entry name" value="GAF"/>
    <property type="match status" value="1"/>
</dbReference>
<evidence type="ECO:0000256" key="9">
    <source>
        <dbReference type="PROSITE-ProRule" id="PRU00169"/>
    </source>
</evidence>
<keyword evidence="8" id="KW-0902">Two-component regulatory system</keyword>
<evidence type="ECO:0000259" key="10">
    <source>
        <dbReference type="PROSITE" id="PS50109"/>
    </source>
</evidence>
<accession>A0A0K8QRA8</accession>
<reference evidence="14" key="2">
    <citation type="submission" date="2015-08" db="EMBL/GenBank/DDBJ databases">
        <title>Complete DNA Sequence of Pseudomonas syringae pv. actinidiae, the Causal Agent of Kiwifruit Canker Disease.</title>
        <authorList>
            <person name="Rikkerink E.H.A."/>
            <person name="Fineran P.C."/>
        </authorList>
    </citation>
    <scope>NUCLEOTIDE SEQUENCE</scope>
    <source>
        <strain evidence="14">SkMP5</strain>
    </source>
</reference>
<dbReference type="SMART" id="SM00448">
    <property type="entry name" value="REC"/>
    <property type="match status" value="1"/>
</dbReference>
<dbReference type="OrthoDB" id="9770473at2"/>
<dbReference type="InterPro" id="IPR001789">
    <property type="entry name" value="Sig_transdc_resp-reg_receiver"/>
</dbReference>
<dbReference type="EC" id="2.7.13.3" evidence="2"/>
<dbReference type="EMBL" id="DF952378">
    <property type="protein sequence ID" value="GAN44096.1"/>
    <property type="molecule type" value="Genomic_DNA"/>
</dbReference>
<dbReference type="InterPro" id="IPR003661">
    <property type="entry name" value="HisK_dim/P_dom"/>
</dbReference>
<dbReference type="Proteomes" id="UP000253740">
    <property type="component" value="Unassembled WGS sequence"/>
</dbReference>
<evidence type="ECO:0000256" key="7">
    <source>
        <dbReference type="ARBA" id="ARBA00022840"/>
    </source>
</evidence>
<gene>
    <name evidence="13" type="ORF">MBSD_0616</name>
    <name evidence="14" type="ORF">MBSD_n2248</name>
</gene>
<dbReference type="Pfam" id="PF00072">
    <property type="entry name" value="Response_reg"/>
    <property type="match status" value="1"/>
</dbReference>
<dbReference type="InterPro" id="IPR011006">
    <property type="entry name" value="CheY-like_superfamily"/>
</dbReference>
<dbReference type="Pfam" id="PF00989">
    <property type="entry name" value="PAS"/>
    <property type="match status" value="1"/>
</dbReference>
<dbReference type="SUPFAM" id="SSF55785">
    <property type="entry name" value="PYP-like sensor domain (PAS domain)"/>
    <property type="match status" value="1"/>
</dbReference>
<dbReference type="Pfam" id="PF02518">
    <property type="entry name" value="HATPase_c"/>
    <property type="match status" value="1"/>
</dbReference>
<organism evidence="14">
    <name type="scientific">Mizugakiibacter sediminis</name>
    <dbReference type="NCBI Taxonomy" id="1475481"/>
    <lineage>
        <taxon>Bacteria</taxon>
        <taxon>Pseudomonadati</taxon>
        <taxon>Pseudomonadota</taxon>
        <taxon>Gammaproteobacteria</taxon>
        <taxon>Lysobacterales</taxon>
        <taxon>Rhodanobacteraceae</taxon>
        <taxon>Mizugakiibacter</taxon>
    </lineage>
</organism>
<keyword evidence="5" id="KW-0547">Nucleotide-binding</keyword>
<evidence type="ECO:0000256" key="2">
    <source>
        <dbReference type="ARBA" id="ARBA00012438"/>
    </source>
</evidence>
<dbReference type="Gene3D" id="3.30.565.10">
    <property type="entry name" value="Histidine kinase-like ATPase, C-terminal domain"/>
    <property type="match status" value="1"/>
</dbReference>
<dbReference type="AlphaFoldDB" id="A0A0K8QRA8"/>
<dbReference type="SMART" id="SM00387">
    <property type="entry name" value="HATPase_c"/>
    <property type="match status" value="1"/>
</dbReference>
<evidence type="ECO:0000256" key="6">
    <source>
        <dbReference type="ARBA" id="ARBA00022777"/>
    </source>
</evidence>
<protein>
    <recommendedName>
        <fullName evidence="2">histidine kinase</fullName>
        <ecNumber evidence="2">2.7.13.3</ecNumber>
    </recommendedName>
</protein>
<dbReference type="HOGENOM" id="CLU_000445_114_51_6"/>
<dbReference type="STRING" id="1475481.GCA_000953855_02294"/>
<dbReference type="PANTHER" id="PTHR43065:SF49">
    <property type="entry name" value="HISTIDINE KINASE"/>
    <property type="match status" value="1"/>
</dbReference>
<dbReference type="EMBL" id="DF970239">
    <property type="protein sequence ID" value="GAP66932.1"/>
    <property type="molecule type" value="Genomic_DNA"/>
</dbReference>
<keyword evidence="6 13" id="KW-0418">Kinase</keyword>
<dbReference type="Gene3D" id="3.30.450.40">
    <property type="match status" value="1"/>
</dbReference>
<evidence type="ECO:0000256" key="8">
    <source>
        <dbReference type="ARBA" id="ARBA00023012"/>
    </source>
</evidence>
<keyword evidence="4" id="KW-0808">Transferase</keyword>
<feature type="domain" description="Response regulatory" evidence="11">
    <location>
        <begin position="559"/>
        <end position="675"/>
    </location>
</feature>
<dbReference type="InterPro" id="IPR035965">
    <property type="entry name" value="PAS-like_dom_sf"/>
</dbReference>
<dbReference type="SMART" id="SM00388">
    <property type="entry name" value="HisKA"/>
    <property type="match status" value="1"/>
</dbReference>
<evidence type="ECO:0000313" key="15">
    <source>
        <dbReference type="Proteomes" id="UP000253740"/>
    </source>
</evidence>
<dbReference type="SUPFAM" id="SSF55781">
    <property type="entry name" value="GAF domain-like"/>
    <property type="match status" value="1"/>
</dbReference>
<evidence type="ECO:0000313" key="14">
    <source>
        <dbReference type="EMBL" id="GAP66932.1"/>
    </source>
</evidence>
<dbReference type="InterPro" id="IPR003594">
    <property type="entry name" value="HATPase_dom"/>
</dbReference>
<dbReference type="SMART" id="SM00065">
    <property type="entry name" value="GAF"/>
    <property type="match status" value="1"/>
</dbReference>
<dbReference type="InterPro" id="IPR004358">
    <property type="entry name" value="Sig_transdc_His_kin-like_C"/>
</dbReference>
<dbReference type="InterPro" id="IPR013767">
    <property type="entry name" value="PAS_fold"/>
</dbReference>
<dbReference type="InterPro" id="IPR036097">
    <property type="entry name" value="HisK_dim/P_sf"/>
</dbReference>
<dbReference type="SMART" id="SM00091">
    <property type="entry name" value="PAS"/>
    <property type="match status" value="1"/>
</dbReference>
<dbReference type="PROSITE" id="PS50112">
    <property type="entry name" value="PAS"/>
    <property type="match status" value="1"/>
</dbReference>
<evidence type="ECO:0000259" key="11">
    <source>
        <dbReference type="PROSITE" id="PS50110"/>
    </source>
</evidence>
<dbReference type="InterPro" id="IPR000014">
    <property type="entry name" value="PAS"/>
</dbReference>
<name>A0A0K8QRA8_9GAMM</name>
<sequence length="681" mass="72546">MNERPAPTPFEQAFGSLAVLRQVLDSAPDAMLIVDAGGAIRYWNTEAEKLFGYGEDAIRGRSVETLVPARLADAHRAHRGRYMQQPQRRPMGIGMELRGLRSDGTEVPIEVSLNAVTIGGGAYVIASVRDIGAKLRAEEDQRRLRQQEMLLAMWEQTLRSSSFDAACRVTVQGVRDALAARRICVYEFAPGRGSRLVRVAYDTDADGNPIWVDLAALPQVAALLQDETDAAATAAPAVAMRLYNDAQGVELVLSLRAHTGILGALTIARPAGAWFGSDDIYVAQSVAHLLAHALARSQSDQLLVAAAQMEALGQLSSGIAHEFNNLLSIMAGNLEILSARLQDNASMEKMVRAALRATRRGGELTKRLLMLAHKQPAKVAAYHIQQLLPGLAELVTRAVGERIEVLLDVPSDLPAVALDPSVLDACIINLATNARDAMPDGGRLTLGAGFVRLDAAPDPEHAAQFAPGEFVVVAVADTGCGMTEEVRRRAFEPFFTTKEAGRGTGLGLVLVRSLMHQIGGCLTLHSAAGFGTVVKLYFPVARTAVSGSRTEAPRGAGERVLLVEDDEAVRETTTLLLEDLGYAVAAVDSVAAARAELACRADIAIVFSDVALGGPADGIDLADELRRSRPSLPVVLTSGYAASLSARLGDHPAVASLLAKPFSREQLATALRDALVRPRAD</sequence>
<dbReference type="PROSITE" id="PS50110">
    <property type="entry name" value="RESPONSE_REGULATORY"/>
    <property type="match status" value="1"/>
</dbReference>
<dbReference type="SUPFAM" id="SSF47384">
    <property type="entry name" value="Homodimeric domain of signal transducing histidine kinase"/>
    <property type="match status" value="1"/>
</dbReference>
<evidence type="ECO:0000256" key="3">
    <source>
        <dbReference type="ARBA" id="ARBA00022553"/>
    </source>
</evidence>
<evidence type="ECO:0000259" key="12">
    <source>
        <dbReference type="PROSITE" id="PS50112"/>
    </source>
</evidence>
<dbReference type="InterPro" id="IPR036890">
    <property type="entry name" value="HATPase_C_sf"/>
</dbReference>
<dbReference type="GO" id="GO:0005524">
    <property type="term" value="F:ATP binding"/>
    <property type="evidence" value="ECO:0007669"/>
    <property type="project" value="UniProtKB-KW"/>
</dbReference>
<dbReference type="RefSeq" id="WP_062537496.1">
    <property type="nucleotide sequence ID" value="NZ_DF970239.1"/>
</dbReference>
<reference evidence="13" key="1">
    <citation type="submission" date="2015-03" db="EMBL/GenBank/DDBJ databases">
        <title>Draft genome sequence of Mizugakiibacter sediminis skMP5.</title>
        <authorList>
            <person name="Watanabe T."/>
            <person name="Kojima H."/>
            <person name="Fukui M."/>
        </authorList>
    </citation>
    <scope>NUCLEOTIDE SEQUENCE</scope>
    <source>
        <strain evidence="13">SkMP5</strain>
    </source>
</reference>
<dbReference type="InterPro" id="IPR005467">
    <property type="entry name" value="His_kinase_dom"/>
</dbReference>
<comment type="catalytic activity">
    <reaction evidence="1">
        <text>ATP + protein L-histidine = ADP + protein N-phospho-L-histidine.</text>
        <dbReference type="EC" id="2.7.13.3"/>
    </reaction>
</comment>
<evidence type="ECO:0000313" key="13">
    <source>
        <dbReference type="EMBL" id="GAN44096.1"/>
    </source>
</evidence>
<dbReference type="PROSITE" id="PS50109">
    <property type="entry name" value="HIS_KIN"/>
    <property type="match status" value="1"/>
</dbReference>
<dbReference type="SUPFAM" id="SSF55874">
    <property type="entry name" value="ATPase domain of HSP90 chaperone/DNA topoisomerase II/histidine kinase"/>
    <property type="match status" value="1"/>
</dbReference>
<keyword evidence="3 9" id="KW-0597">Phosphoprotein</keyword>
<dbReference type="SUPFAM" id="SSF52172">
    <property type="entry name" value="CheY-like"/>
    <property type="match status" value="1"/>
</dbReference>
<dbReference type="Pfam" id="PF00512">
    <property type="entry name" value="HisKA"/>
    <property type="match status" value="1"/>
</dbReference>
<dbReference type="Gene3D" id="3.40.50.2300">
    <property type="match status" value="1"/>
</dbReference>
<dbReference type="InterPro" id="IPR003018">
    <property type="entry name" value="GAF"/>
</dbReference>
<proteinExistence type="predicted"/>
<dbReference type="PRINTS" id="PR00344">
    <property type="entry name" value="BCTRLSENSOR"/>
</dbReference>
<dbReference type="NCBIfam" id="TIGR00229">
    <property type="entry name" value="sensory_box"/>
    <property type="match status" value="1"/>
</dbReference>
<dbReference type="Gene3D" id="1.10.287.130">
    <property type="match status" value="1"/>
</dbReference>
<dbReference type="InterPro" id="IPR029016">
    <property type="entry name" value="GAF-like_dom_sf"/>
</dbReference>
<dbReference type="CDD" id="cd00130">
    <property type="entry name" value="PAS"/>
    <property type="match status" value="1"/>
</dbReference>
<dbReference type="GO" id="GO:0006355">
    <property type="term" value="P:regulation of DNA-templated transcription"/>
    <property type="evidence" value="ECO:0007669"/>
    <property type="project" value="InterPro"/>
</dbReference>
<dbReference type="PANTHER" id="PTHR43065">
    <property type="entry name" value="SENSOR HISTIDINE KINASE"/>
    <property type="match status" value="1"/>
</dbReference>
<feature type="modified residue" description="4-aspartylphosphate" evidence="9">
    <location>
        <position position="609"/>
    </location>
</feature>
<keyword evidence="7" id="KW-0067">ATP-binding</keyword>